<keyword evidence="2" id="KW-1185">Reference proteome</keyword>
<sequence length="277" mass="32292">MNMEFQSPYPVTATEDLKITEYHLRRLSYAFWNMNAVSGFLFLENEPVFRLGGAEKQNQLLRQILTNIETLERESEEMVPLKIGNWEEEGIALQATLIRFPHKELFVFAVLVQKGETDFPEAKWKQLANSVLIYLSVGISKQEKTLLSFRSFTEVFRTKMESSLEESKTGVLALFYLQDLSPFFKPLGIVKSQEIIREVSSTLQAMAKNGELFFQMNLRSFYLFCPRETMEHANKRLEGLYFPSKHMILDYKLQLFPVSLEVVQDLNQFSSLFMENF</sequence>
<accession>A0ABM7URQ2</accession>
<dbReference type="Proteomes" id="UP000245263">
    <property type="component" value="Chromosome 1"/>
</dbReference>
<gene>
    <name evidence="1" type="ORF">LPTSP3_g19630</name>
</gene>
<reference evidence="1 2" key="1">
    <citation type="submission" date="2021-08" db="EMBL/GenBank/DDBJ databases">
        <title>Complete genome sequence of Leptospira kobayashii strain E30.</title>
        <authorList>
            <person name="Nakao R."/>
            <person name="Nakamura S."/>
            <person name="Masuzawa T."/>
            <person name="Koizumi N."/>
        </authorList>
    </citation>
    <scope>NUCLEOTIDE SEQUENCE [LARGE SCALE GENOMIC DNA]</scope>
    <source>
        <strain evidence="1 2">E30</strain>
    </source>
</reference>
<evidence type="ECO:0008006" key="3">
    <source>
        <dbReference type="Google" id="ProtNLM"/>
    </source>
</evidence>
<protein>
    <recommendedName>
        <fullName evidence="3">GGDEF domain-containing protein</fullName>
    </recommendedName>
</protein>
<name>A0ABM7URQ2_9LEPT</name>
<organism evidence="1 2">
    <name type="scientific">Leptospira kobayashii</name>
    <dbReference type="NCBI Taxonomy" id="1917830"/>
    <lineage>
        <taxon>Bacteria</taxon>
        <taxon>Pseudomonadati</taxon>
        <taxon>Spirochaetota</taxon>
        <taxon>Spirochaetia</taxon>
        <taxon>Leptospirales</taxon>
        <taxon>Leptospiraceae</taxon>
        <taxon>Leptospira</taxon>
    </lineage>
</organism>
<evidence type="ECO:0000313" key="2">
    <source>
        <dbReference type="Proteomes" id="UP000245263"/>
    </source>
</evidence>
<proteinExistence type="predicted"/>
<evidence type="ECO:0000313" key="1">
    <source>
        <dbReference type="EMBL" id="BDA79033.1"/>
    </source>
</evidence>
<dbReference type="EMBL" id="AP025028">
    <property type="protein sequence ID" value="BDA79033.1"/>
    <property type="molecule type" value="Genomic_DNA"/>
</dbReference>